<sequence length="153" mass="18305">MLQSAIRTQIEINAMMFRSDVTITDIEQISKFNGGTCMFRNRNGNCKSKNTYFIHSINKCVCYLHMTEQQNRVHKIINFHKSFNLLVKKLFYNMNNKDKYIELLKDILLLMTTHKKYKYTLHVHFNIVDTYINNFEIDDGEFNALLDHYKYSN</sequence>
<protein>
    <submittedName>
        <fullName evidence="1">Uncharacterized protein</fullName>
    </submittedName>
</protein>
<organism evidence="1">
    <name type="scientific">viral metagenome</name>
    <dbReference type="NCBI Taxonomy" id="1070528"/>
    <lineage>
        <taxon>unclassified sequences</taxon>
        <taxon>metagenomes</taxon>
        <taxon>organismal metagenomes</taxon>
    </lineage>
</organism>
<evidence type="ECO:0000313" key="1">
    <source>
        <dbReference type="EMBL" id="QHT88192.1"/>
    </source>
</evidence>
<dbReference type="AlphaFoldDB" id="A0A6C0I5X5"/>
<dbReference type="EMBL" id="MN740110">
    <property type="protein sequence ID" value="QHT88192.1"/>
    <property type="molecule type" value="Genomic_DNA"/>
</dbReference>
<proteinExistence type="predicted"/>
<name>A0A6C0I5X5_9ZZZZ</name>
<reference evidence="1" key="1">
    <citation type="journal article" date="2020" name="Nature">
        <title>Giant virus diversity and host interactions through global metagenomics.</title>
        <authorList>
            <person name="Schulz F."/>
            <person name="Roux S."/>
            <person name="Paez-Espino D."/>
            <person name="Jungbluth S."/>
            <person name="Walsh D.A."/>
            <person name="Denef V.J."/>
            <person name="McMahon K.D."/>
            <person name="Konstantinidis K.T."/>
            <person name="Eloe-Fadrosh E.A."/>
            <person name="Kyrpides N.C."/>
            <person name="Woyke T."/>
        </authorList>
    </citation>
    <scope>NUCLEOTIDE SEQUENCE</scope>
    <source>
        <strain evidence="1">GVMAG-M-3300023184-24</strain>
    </source>
</reference>
<accession>A0A6C0I5X5</accession>